<dbReference type="EMBL" id="JAEHOC010000005">
    <property type="protein sequence ID" value="KAG2441730.1"/>
    <property type="molecule type" value="Genomic_DNA"/>
</dbReference>
<accession>A0A835W6Y1</accession>
<dbReference type="OrthoDB" id="543676at2759"/>
<evidence type="ECO:0000313" key="2">
    <source>
        <dbReference type="Proteomes" id="UP000650467"/>
    </source>
</evidence>
<organism evidence="1 2">
    <name type="scientific">Chlamydomonas incerta</name>
    <dbReference type="NCBI Taxonomy" id="51695"/>
    <lineage>
        <taxon>Eukaryota</taxon>
        <taxon>Viridiplantae</taxon>
        <taxon>Chlorophyta</taxon>
        <taxon>core chlorophytes</taxon>
        <taxon>Chlorophyceae</taxon>
        <taxon>CS clade</taxon>
        <taxon>Chlamydomonadales</taxon>
        <taxon>Chlamydomonadaceae</taxon>
        <taxon>Chlamydomonas</taxon>
    </lineage>
</organism>
<dbReference type="GO" id="GO:0005783">
    <property type="term" value="C:endoplasmic reticulum"/>
    <property type="evidence" value="ECO:0007669"/>
    <property type="project" value="TreeGrafter"/>
</dbReference>
<sequence>MSDEAVEHTAPIAQNQFARLTADLLRRIAKYLHPNDVAANLKLVDSETAACLRGEGYSVLQLCQRRTHRRSTVTVAQDPWPSRDFVAHWGRPEPWQSLTLPQRRRLLCLAASSHHGPSLEVALEHCRVPAPACVEVLEAAAAAGDVAACERLLSTDQQGPRDYIVEFAVAAAAQEGQVAVLQRFAALGYAASCSSLGSSARAACYAGQPAALAWLVERYPPGMYDDGHAWELAIAAAEGGHPALAQQLLEGRAGHLAEAAATAPGAEKLNLRRLLCGLAFGCPLPAFEHFHGYVPAGWGRVLDSVAAAGSVLSCIVCSVTPDWERKLAWLQELCRSSSSDCGAAGAADAAAGVPLAGLFGGAAAGRAGVYMDWAVAATRADFAQRLRALHATGFGFLGLAAEEVAEASARRGDMEALSFVIDTLGGRVTGRVEQAAVSGGHLPLLQLTRKRGACFTPRDVVTAAGYQRWAAAQWLADAAAEDAEYGCDDEQYEGKVWADVFSHVARSGAPLSLLQHLHRELGAAVDRAAVAAGGSLAAEQWAASVTGAEPGTEVGSPAGACVGEGLVSAVCGQGGTACG</sequence>
<dbReference type="GO" id="GO:0004620">
    <property type="term" value="F:phospholipase activity"/>
    <property type="evidence" value="ECO:0007669"/>
    <property type="project" value="TreeGrafter"/>
</dbReference>
<comment type="caution">
    <text evidence="1">The sequence shown here is derived from an EMBL/GenBank/DDBJ whole genome shotgun (WGS) entry which is preliminary data.</text>
</comment>
<proteinExistence type="predicted"/>
<dbReference type="GO" id="GO:0030149">
    <property type="term" value="P:sphingolipid catabolic process"/>
    <property type="evidence" value="ECO:0007669"/>
    <property type="project" value="TreeGrafter"/>
</dbReference>
<dbReference type="InterPro" id="IPR036770">
    <property type="entry name" value="Ankyrin_rpt-contain_sf"/>
</dbReference>
<dbReference type="AlphaFoldDB" id="A0A835W6Y1"/>
<dbReference type="PANTHER" id="PTHR12393:SF6">
    <property type="entry name" value="SPHINGOMYELIN PHOSPHODIESTERASE 2"/>
    <property type="match status" value="1"/>
</dbReference>
<dbReference type="GO" id="GO:0071944">
    <property type="term" value="C:cell periphery"/>
    <property type="evidence" value="ECO:0007669"/>
    <property type="project" value="TreeGrafter"/>
</dbReference>
<name>A0A835W6Y1_CHLIN</name>
<keyword evidence="2" id="KW-1185">Reference proteome</keyword>
<dbReference type="GO" id="GO:0046513">
    <property type="term" value="P:ceramide biosynthetic process"/>
    <property type="evidence" value="ECO:0007669"/>
    <property type="project" value="TreeGrafter"/>
</dbReference>
<dbReference type="Proteomes" id="UP000650467">
    <property type="component" value="Unassembled WGS sequence"/>
</dbReference>
<dbReference type="GO" id="GO:0016020">
    <property type="term" value="C:membrane"/>
    <property type="evidence" value="ECO:0007669"/>
    <property type="project" value="TreeGrafter"/>
</dbReference>
<dbReference type="Gene3D" id="1.25.40.20">
    <property type="entry name" value="Ankyrin repeat-containing domain"/>
    <property type="match status" value="1"/>
</dbReference>
<reference evidence="1" key="1">
    <citation type="journal article" date="2020" name="bioRxiv">
        <title>Comparative genomics of Chlamydomonas.</title>
        <authorList>
            <person name="Craig R.J."/>
            <person name="Hasan A.R."/>
            <person name="Ness R.W."/>
            <person name="Keightley P.D."/>
        </authorList>
    </citation>
    <scope>NUCLEOTIDE SEQUENCE</scope>
    <source>
        <strain evidence="1">SAG 7.73</strain>
    </source>
</reference>
<gene>
    <name evidence="1" type="ORF">HXX76_003345</name>
</gene>
<protein>
    <submittedName>
        <fullName evidence="1">Uncharacterized protein</fullName>
    </submittedName>
</protein>
<dbReference type="PANTHER" id="PTHR12393">
    <property type="entry name" value="SPHINGOMYELIN PHOSPHODIESTERASE RELATED"/>
    <property type="match status" value="1"/>
</dbReference>
<evidence type="ECO:0000313" key="1">
    <source>
        <dbReference type="EMBL" id="KAG2441730.1"/>
    </source>
</evidence>